<dbReference type="EMBL" id="PEBV01000007">
    <property type="protein sequence ID" value="PTQ54079.1"/>
    <property type="molecule type" value="Genomic_DNA"/>
</dbReference>
<protein>
    <recommendedName>
        <fullName evidence="8">Crp/Fnr family transcriptional regulator</fullName>
    </recommendedName>
</protein>
<dbReference type="GO" id="GO:0016020">
    <property type="term" value="C:membrane"/>
    <property type="evidence" value="ECO:0007669"/>
    <property type="project" value="UniProtKB-SubCell"/>
</dbReference>
<proteinExistence type="predicted"/>
<dbReference type="Pfam" id="PF07681">
    <property type="entry name" value="DoxX"/>
    <property type="match status" value="1"/>
</dbReference>
<evidence type="ECO:0000256" key="4">
    <source>
        <dbReference type="ARBA" id="ARBA00023136"/>
    </source>
</evidence>
<dbReference type="PANTHER" id="PTHR39157">
    <property type="entry name" value="INTEGRAL MEMBRANE PROTEIN-RELATED"/>
    <property type="match status" value="1"/>
</dbReference>
<reference evidence="6 7" key="1">
    <citation type="submission" date="2017-08" db="EMBL/GenBank/DDBJ databases">
        <title>Burning lignite coal seam in the remote Altai Mountains harbors a hydrogen-driven thermophilic microbial community.</title>
        <authorList>
            <person name="Kadnikov V.V."/>
            <person name="Mardanov A.V."/>
            <person name="Ivasenko D."/>
            <person name="Beletsky A.V."/>
            <person name="Karnachuk O.V."/>
            <person name="Ravin N.V."/>
        </authorList>
    </citation>
    <scope>NUCLEOTIDE SEQUENCE [LARGE SCALE GENOMIC DNA]</scope>
    <source>
        <strain evidence="6">AL33</strain>
    </source>
</reference>
<keyword evidence="3 5" id="KW-1133">Transmembrane helix</keyword>
<evidence type="ECO:0000313" key="6">
    <source>
        <dbReference type="EMBL" id="PTQ54079.1"/>
    </source>
</evidence>
<keyword evidence="2 5" id="KW-0812">Transmembrane</keyword>
<feature type="transmembrane region" description="Helical" evidence="5">
    <location>
        <begin position="104"/>
        <end position="130"/>
    </location>
</feature>
<feature type="transmembrane region" description="Helical" evidence="5">
    <location>
        <begin position="142"/>
        <end position="161"/>
    </location>
</feature>
<evidence type="ECO:0000313" key="7">
    <source>
        <dbReference type="Proteomes" id="UP000244180"/>
    </source>
</evidence>
<dbReference type="PANTHER" id="PTHR39157:SF1">
    <property type="entry name" value="DOXX FAMILY PROTEIN"/>
    <property type="match status" value="1"/>
</dbReference>
<dbReference type="RefSeq" id="WP_272999848.1">
    <property type="nucleotide sequence ID" value="NZ_PEBV01000007.1"/>
</dbReference>
<evidence type="ECO:0000256" key="3">
    <source>
        <dbReference type="ARBA" id="ARBA00022989"/>
    </source>
</evidence>
<feature type="transmembrane region" description="Helical" evidence="5">
    <location>
        <begin position="28"/>
        <end position="46"/>
    </location>
</feature>
<gene>
    <name evidence="6" type="ORF">HSCHL_0933</name>
</gene>
<dbReference type="AlphaFoldDB" id="A0A2T5GD18"/>
<comment type="caution">
    <text evidence="6">The sequence shown here is derived from an EMBL/GenBank/DDBJ whole genome shotgun (WGS) entry which is preliminary data.</text>
</comment>
<comment type="subcellular location">
    <subcellularLocation>
        <location evidence="1">Membrane</location>
        <topology evidence="1">Multi-pass membrane protein</topology>
    </subcellularLocation>
</comment>
<sequence>MGFDERWTRGVAAAQPVAPVVLWLRENFYASLGLFVIRLYLGWTWLMAGVHKLSGFDASGYLKGALAKATGDHPDVQWWWARFLEGFAIPNVGLFNFLVPWGEVLVGIGLLLGCFTTAAVFFGAVMNFSFMFSGTVSTNPQMILLSIFLLIAGVNAGRIGLDRWIVPYIRDAWAKARRSGKSVPVGN</sequence>
<evidence type="ECO:0000256" key="5">
    <source>
        <dbReference type="SAM" id="Phobius"/>
    </source>
</evidence>
<accession>A0A2T5GD18</accession>
<organism evidence="6 7">
    <name type="scientific">Hydrogenibacillus schlegelii</name>
    <name type="common">Bacillus schlegelii</name>
    <dbReference type="NCBI Taxonomy" id="1484"/>
    <lineage>
        <taxon>Bacteria</taxon>
        <taxon>Bacillati</taxon>
        <taxon>Bacillota</taxon>
        <taxon>Bacilli</taxon>
        <taxon>Bacillales</taxon>
        <taxon>Bacillales Family X. Incertae Sedis</taxon>
        <taxon>Hydrogenibacillus</taxon>
    </lineage>
</organism>
<evidence type="ECO:0000256" key="2">
    <source>
        <dbReference type="ARBA" id="ARBA00022692"/>
    </source>
</evidence>
<dbReference type="Proteomes" id="UP000244180">
    <property type="component" value="Unassembled WGS sequence"/>
</dbReference>
<dbReference type="InterPro" id="IPR032808">
    <property type="entry name" value="DoxX"/>
</dbReference>
<name>A0A2T5GD18_HYDSH</name>
<evidence type="ECO:0000256" key="1">
    <source>
        <dbReference type="ARBA" id="ARBA00004141"/>
    </source>
</evidence>
<evidence type="ECO:0008006" key="8">
    <source>
        <dbReference type="Google" id="ProtNLM"/>
    </source>
</evidence>
<keyword evidence="4 5" id="KW-0472">Membrane</keyword>